<sequence length="79" mass="8829">MQLTNLKIRHRIALLTFVAIVSFVISLIINDQTGEDNAQRLNGLQNQLYPALNLATINQGLLLQLDQTIQSAITTRVRS</sequence>
<name>A0ABQ2RP39_9GAMM</name>
<dbReference type="EMBL" id="BMQX01000056">
    <property type="protein sequence ID" value="GGQ35909.1"/>
    <property type="molecule type" value="Genomic_DNA"/>
</dbReference>
<keyword evidence="1" id="KW-0812">Transmembrane</keyword>
<proteinExistence type="predicted"/>
<accession>A0ABQ2RP39</accession>
<organism evidence="2 3">
    <name type="scientific">Shewanella litoralis</name>
    <dbReference type="NCBI Taxonomy" id="2282700"/>
    <lineage>
        <taxon>Bacteria</taxon>
        <taxon>Pseudomonadati</taxon>
        <taxon>Pseudomonadota</taxon>
        <taxon>Gammaproteobacteria</taxon>
        <taxon>Alteromonadales</taxon>
        <taxon>Shewanellaceae</taxon>
        <taxon>Shewanella</taxon>
    </lineage>
</organism>
<evidence type="ECO:0008006" key="4">
    <source>
        <dbReference type="Google" id="ProtNLM"/>
    </source>
</evidence>
<evidence type="ECO:0000313" key="3">
    <source>
        <dbReference type="Proteomes" id="UP000619118"/>
    </source>
</evidence>
<dbReference type="Proteomes" id="UP000619118">
    <property type="component" value="Unassembled WGS sequence"/>
</dbReference>
<comment type="caution">
    <text evidence="2">The sequence shown here is derived from an EMBL/GenBank/DDBJ whole genome shotgun (WGS) entry which is preliminary data.</text>
</comment>
<keyword evidence="3" id="KW-1185">Reference proteome</keyword>
<reference evidence="3" key="1">
    <citation type="journal article" date="2019" name="Int. J. Syst. Evol. Microbiol.">
        <title>The Global Catalogue of Microorganisms (GCM) 10K type strain sequencing project: providing services to taxonomists for standard genome sequencing and annotation.</title>
        <authorList>
            <consortium name="The Broad Institute Genomics Platform"/>
            <consortium name="The Broad Institute Genome Sequencing Center for Infectious Disease"/>
            <person name="Wu L."/>
            <person name="Ma J."/>
        </authorList>
    </citation>
    <scope>NUCLEOTIDE SEQUENCE [LARGE SCALE GENOMIC DNA]</scope>
    <source>
        <strain evidence="3">JCM 32306</strain>
    </source>
</reference>
<gene>
    <name evidence="2" type="ORF">GCM10009411_38850</name>
</gene>
<keyword evidence="1" id="KW-0472">Membrane</keyword>
<evidence type="ECO:0000313" key="2">
    <source>
        <dbReference type="EMBL" id="GGQ35909.1"/>
    </source>
</evidence>
<keyword evidence="1" id="KW-1133">Transmembrane helix</keyword>
<dbReference type="RefSeq" id="WP_229785980.1">
    <property type="nucleotide sequence ID" value="NZ_BMQX01000056.1"/>
</dbReference>
<feature type="transmembrane region" description="Helical" evidence="1">
    <location>
        <begin position="12"/>
        <end position="29"/>
    </location>
</feature>
<evidence type="ECO:0000256" key="1">
    <source>
        <dbReference type="SAM" id="Phobius"/>
    </source>
</evidence>
<protein>
    <recommendedName>
        <fullName evidence="4">Methyl-accepting chemotaxis protein</fullName>
    </recommendedName>
</protein>